<gene>
    <name evidence="4" type="ORF">C1T31_00495</name>
</gene>
<dbReference type="Pfam" id="PF00535">
    <property type="entry name" value="Glycos_transf_2"/>
    <property type="match status" value="1"/>
</dbReference>
<dbReference type="InterPro" id="IPR050256">
    <property type="entry name" value="Glycosyltransferase_2"/>
</dbReference>
<dbReference type="AlphaFoldDB" id="A0A2K1E2Z0"/>
<organism evidence="4 5">
    <name type="scientific">Hanstruepera neustonica</name>
    <dbReference type="NCBI Taxonomy" id="1445657"/>
    <lineage>
        <taxon>Bacteria</taxon>
        <taxon>Pseudomonadati</taxon>
        <taxon>Bacteroidota</taxon>
        <taxon>Flavobacteriia</taxon>
        <taxon>Flavobacteriales</taxon>
        <taxon>Flavobacteriaceae</taxon>
        <taxon>Hanstruepera</taxon>
    </lineage>
</organism>
<protein>
    <submittedName>
        <fullName evidence="4">DUF2062 domain-containing protein</fullName>
    </submittedName>
</protein>
<feature type="domain" description="DUF2062" evidence="3">
    <location>
        <begin position="262"/>
        <end position="393"/>
    </location>
</feature>
<dbReference type="CDD" id="cd04179">
    <property type="entry name" value="DPM_DPG-synthase_like"/>
    <property type="match status" value="1"/>
</dbReference>
<keyword evidence="5" id="KW-1185">Reference proteome</keyword>
<feature type="domain" description="Glycosyltransferase 2-like" evidence="2">
    <location>
        <begin position="16"/>
        <end position="175"/>
    </location>
</feature>
<dbReference type="Proteomes" id="UP000236641">
    <property type="component" value="Unassembled WGS sequence"/>
</dbReference>
<keyword evidence="1" id="KW-0472">Membrane</keyword>
<evidence type="ECO:0000313" key="4">
    <source>
        <dbReference type="EMBL" id="PNQ74658.1"/>
    </source>
</evidence>
<evidence type="ECO:0000313" key="5">
    <source>
        <dbReference type="Proteomes" id="UP000236641"/>
    </source>
</evidence>
<dbReference type="PANTHER" id="PTHR48090:SF7">
    <property type="entry name" value="RFBJ PROTEIN"/>
    <property type="match status" value="1"/>
</dbReference>
<keyword evidence="1" id="KW-0812">Transmembrane</keyword>
<feature type="transmembrane region" description="Helical" evidence="1">
    <location>
        <begin position="224"/>
        <end position="242"/>
    </location>
</feature>
<evidence type="ECO:0000259" key="3">
    <source>
        <dbReference type="Pfam" id="PF09835"/>
    </source>
</evidence>
<comment type="caution">
    <text evidence="4">The sequence shown here is derived from an EMBL/GenBank/DDBJ whole genome shotgun (WGS) entry which is preliminary data.</text>
</comment>
<dbReference type="PANTHER" id="PTHR48090">
    <property type="entry name" value="UNDECAPRENYL-PHOSPHATE 4-DEOXY-4-FORMAMIDO-L-ARABINOSE TRANSFERASE-RELATED"/>
    <property type="match status" value="1"/>
</dbReference>
<dbReference type="SUPFAM" id="SSF53448">
    <property type="entry name" value="Nucleotide-diphospho-sugar transferases"/>
    <property type="match status" value="1"/>
</dbReference>
<keyword evidence="1" id="KW-1133">Transmembrane helix</keyword>
<reference evidence="4 5" key="1">
    <citation type="submission" date="2018-01" db="EMBL/GenBank/DDBJ databases">
        <title>The draft genome of Hanstruepera neustonica JCM19743.</title>
        <authorList>
            <person name="He R.-H."/>
            <person name="Du Z.-J."/>
        </authorList>
    </citation>
    <scope>NUCLEOTIDE SEQUENCE [LARGE SCALE GENOMIC DNA]</scope>
    <source>
        <strain evidence="4 5">JCM19743</strain>
    </source>
</reference>
<evidence type="ECO:0000259" key="2">
    <source>
        <dbReference type="Pfam" id="PF00535"/>
    </source>
</evidence>
<evidence type="ECO:0000256" key="1">
    <source>
        <dbReference type="SAM" id="Phobius"/>
    </source>
</evidence>
<dbReference type="Gene3D" id="3.90.550.10">
    <property type="entry name" value="Spore Coat Polysaccharide Biosynthesis Protein SpsA, Chain A"/>
    <property type="match status" value="1"/>
</dbReference>
<feature type="transmembrane region" description="Helical" evidence="1">
    <location>
        <begin position="275"/>
        <end position="303"/>
    </location>
</feature>
<dbReference type="InterPro" id="IPR029044">
    <property type="entry name" value="Nucleotide-diphossugar_trans"/>
</dbReference>
<sequence>MQNTLIQQKIIDLKVCVLIPTYNNERTLKRVLDGVLEITNQVIVVNDGATDSTAQILQPYQNITQVHFSENQGKGKALREGFKKAQKLGYEYVITIDSDGQHFPSDIPNFVNALETSEDEALLLIGSRNMKQEGVPSKSSFGNKFSNFWFWFETGIKLDDTQSGFRLYPLKVLKNITFYTSKFEFEIEVIVKSAWRGVTVKNIPIQVLYDEKERVSHFRPFKDFTRISILNTWLVIVMLFYIKPRDLYRKFKRKGVKRFFFEDFLGSGDSARKKALSIALGVFIGLSPFWGFHTVIVIFLAIFLRLNKAIAFAFSNVSLPPFIPFILYASFEFGQYILNVDYGYSKQELVDNFDVLNHLKAYIIGSFSLAVVCATVLGLCGYIFFLIFDRKHVVLKNG</sequence>
<dbReference type="RefSeq" id="WP_103050511.1">
    <property type="nucleotide sequence ID" value="NZ_POWF01000001.1"/>
</dbReference>
<dbReference type="Pfam" id="PF09835">
    <property type="entry name" value="DUF2062"/>
    <property type="match status" value="1"/>
</dbReference>
<proteinExistence type="predicted"/>
<dbReference type="InterPro" id="IPR001173">
    <property type="entry name" value="Glyco_trans_2-like"/>
</dbReference>
<dbReference type="InterPro" id="IPR018639">
    <property type="entry name" value="DUF2062"/>
</dbReference>
<feature type="transmembrane region" description="Helical" evidence="1">
    <location>
        <begin position="310"/>
        <end position="331"/>
    </location>
</feature>
<name>A0A2K1E2Z0_9FLAO</name>
<feature type="transmembrane region" description="Helical" evidence="1">
    <location>
        <begin position="361"/>
        <end position="388"/>
    </location>
</feature>
<dbReference type="EMBL" id="POWF01000001">
    <property type="protein sequence ID" value="PNQ74658.1"/>
    <property type="molecule type" value="Genomic_DNA"/>
</dbReference>
<accession>A0A2K1E2Z0</accession>
<dbReference type="OrthoDB" id="9810303at2"/>